<dbReference type="RefSeq" id="XP_018070477.1">
    <property type="nucleotide sequence ID" value="XM_018215030.1"/>
</dbReference>
<keyword evidence="3" id="KW-1185">Reference proteome</keyword>
<dbReference type="GeneID" id="28824756"/>
<reference evidence="2 3" key="1">
    <citation type="submission" date="2015-10" db="EMBL/GenBank/DDBJ databases">
        <title>Full genome of DAOMC 229536 Phialocephala scopiformis, a fungal endophyte of spruce producing the potent anti-insectan compound rugulosin.</title>
        <authorList>
            <consortium name="DOE Joint Genome Institute"/>
            <person name="Walker A.K."/>
            <person name="Frasz S.L."/>
            <person name="Seifert K.A."/>
            <person name="Miller J.D."/>
            <person name="Mondo S.J."/>
            <person name="Labutti K."/>
            <person name="Lipzen A."/>
            <person name="Dockter R."/>
            <person name="Kennedy M."/>
            <person name="Grigoriev I.V."/>
            <person name="Spatafora J.W."/>
        </authorList>
    </citation>
    <scope>NUCLEOTIDE SEQUENCE [LARGE SCALE GENOMIC DNA]</scope>
    <source>
        <strain evidence="2 3">CBS 120377</strain>
    </source>
</reference>
<accession>A0A194X8L0</accession>
<organism evidence="2 3">
    <name type="scientific">Mollisia scopiformis</name>
    <name type="common">Conifer needle endophyte fungus</name>
    <name type="synonym">Phialocephala scopiformis</name>
    <dbReference type="NCBI Taxonomy" id="149040"/>
    <lineage>
        <taxon>Eukaryota</taxon>
        <taxon>Fungi</taxon>
        <taxon>Dikarya</taxon>
        <taxon>Ascomycota</taxon>
        <taxon>Pezizomycotina</taxon>
        <taxon>Leotiomycetes</taxon>
        <taxon>Helotiales</taxon>
        <taxon>Mollisiaceae</taxon>
        <taxon>Mollisia</taxon>
    </lineage>
</organism>
<evidence type="ECO:0000256" key="1">
    <source>
        <dbReference type="SAM" id="MobiDB-lite"/>
    </source>
</evidence>
<dbReference type="KEGG" id="psco:LY89DRAFT_685167"/>
<dbReference type="Proteomes" id="UP000070700">
    <property type="component" value="Unassembled WGS sequence"/>
</dbReference>
<feature type="region of interest" description="Disordered" evidence="1">
    <location>
        <begin position="1"/>
        <end position="169"/>
    </location>
</feature>
<evidence type="ECO:0000313" key="3">
    <source>
        <dbReference type="Proteomes" id="UP000070700"/>
    </source>
</evidence>
<evidence type="ECO:0000313" key="2">
    <source>
        <dbReference type="EMBL" id="KUJ16122.1"/>
    </source>
</evidence>
<name>A0A194X8L0_MOLSC</name>
<dbReference type="EMBL" id="KQ947416">
    <property type="protein sequence ID" value="KUJ16122.1"/>
    <property type="molecule type" value="Genomic_DNA"/>
</dbReference>
<sequence length="215" mass="23417">MKDDAGGDKSSDDSSDSDSDSDSDSGSEPDDGELFVRPERPSSPAEAGPSTFKRQPSIGLDEGLLQRFRDEDEEEAVARGTTGLARSVDSDEENDGYEYLPRDSPNKGKGKALPKSNGDTGNNKDSGDSHQKGKSMETMKRPIVIEDTGSEDPVVVESPSKKVKTSPSPEVVIVIDDDEDYSEIEIDEARSCPRAEKDEIIEIVMIKDDEEDEKK</sequence>
<dbReference type="AlphaFoldDB" id="A0A194X8L0"/>
<protein>
    <submittedName>
        <fullName evidence="2">Uncharacterized protein</fullName>
    </submittedName>
</protein>
<feature type="compositionally biased region" description="Basic and acidic residues" evidence="1">
    <location>
        <begin position="125"/>
        <end position="144"/>
    </location>
</feature>
<feature type="compositionally biased region" description="Basic and acidic residues" evidence="1">
    <location>
        <begin position="1"/>
        <end position="12"/>
    </location>
</feature>
<feature type="compositionally biased region" description="Acidic residues" evidence="1">
    <location>
        <begin position="13"/>
        <end position="33"/>
    </location>
</feature>
<gene>
    <name evidence="2" type="ORF">LY89DRAFT_685167</name>
</gene>
<proteinExistence type="predicted"/>
<dbReference type="InParanoid" id="A0A194X8L0"/>